<protein>
    <submittedName>
        <fullName evidence="2">Uncharacterized protein</fullName>
    </submittedName>
</protein>
<dbReference type="AlphaFoldDB" id="A0A182TIU5"/>
<feature type="compositionally biased region" description="Low complexity" evidence="1">
    <location>
        <begin position="109"/>
        <end position="119"/>
    </location>
</feature>
<dbReference type="EnsemblMetazoa" id="AMEC003086-RA">
    <property type="protein sequence ID" value="AMEC003086-PA"/>
    <property type="gene ID" value="AMEC003086"/>
</dbReference>
<reference evidence="3" key="1">
    <citation type="submission" date="2014-01" db="EMBL/GenBank/DDBJ databases">
        <title>The Genome Sequence of Anopheles melas CM1001059_A (V2).</title>
        <authorList>
            <consortium name="The Broad Institute Genomics Platform"/>
            <person name="Neafsey D.E."/>
            <person name="Besansky N."/>
            <person name="Howell P."/>
            <person name="Walton C."/>
            <person name="Young S.K."/>
            <person name="Zeng Q."/>
            <person name="Gargeya S."/>
            <person name="Fitzgerald M."/>
            <person name="Haas B."/>
            <person name="Abouelleil A."/>
            <person name="Allen A.W."/>
            <person name="Alvarado L."/>
            <person name="Arachchi H.M."/>
            <person name="Berlin A.M."/>
            <person name="Chapman S.B."/>
            <person name="Gainer-Dewar J."/>
            <person name="Goldberg J."/>
            <person name="Griggs A."/>
            <person name="Gujja S."/>
            <person name="Hansen M."/>
            <person name="Howarth C."/>
            <person name="Imamovic A."/>
            <person name="Ireland A."/>
            <person name="Larimer J."/>
            <person name="McCowan C."/>
            <person name="Murphy C."/>
            <person name="Pearson M."/>
            <person name="Poon T.W."/>
            <person name="Priest M."/>
            <person name="Roberts A."/>
            <person name="Saif S."/>
            <person name="Shea T."/>
            <person name="Sisk P."/>
            <person name="Sykes S."/>
            <person name="Wortman J."/>
            <person name="Nusbaum C."/>
            <person name="Birren B."/>
        </authorList>
    </citation>
    <scope>NUCLEOTIDE SEQUENCE [LARGE SCALE GENOMIC DNA]</scope>
    <source>
        <strain evidence="3">CM1001059</strain>
    </source>
</reference>
<dbReference type="VEuPathDB" id="VectorBase:AMEC003086"/>
<feature type="region of interest" description="Disordered" evidence="1">
    <location>
        <begin position="25"/>
        <end position="74"/>
    </location>
</feature>
<organism evidence="2 3">
    <name type="scientific">Anopheles melas</name>
    <dbReference type="NCBI Taxonomy" id="34690"/>
    <lineage>
        <taxon>Eukaryota</taxon>
        <taxon>Metazoa</taxon>
        <taxon>Ecdysozoa</taxon>
        <taxon>Arthropoda</taxon>
        <taxon>Hexapoda</taxon>
        <taxon>Insecta</taxon>
        <taxon>Pterygota</taxon>
        <taxon>Neoptera</taxon>
        <taxon>Endopterygota</taxon>
        <taxon>Diptera</taxon>
        <taxon>Nematocera</taxon>
        <taxon>Culicoidea</taxon>
        <taxon>Culicidae</taxon>
        <taxon>Anophelinae</taxon>
        <taxon>Anopheles</taxon>
    </lineage>
</organism>
<feature type="region of interest" description="Disordered" evidence="1">
    <location>
        <begin position="90"/>
        <end position="119"/>
    </location>
</feature>
<feature type="region of interest" description="Disordered" evidence="1">
    <location>
        <begin position="210"/>
        <end position="232"/>
    </location>
</feature>
<evidence type="ECO:0000313" key="3">
    <source>
        <dbReference type="Proteomes" id="UP000075902"/>
    </source>
</evidence>
<reference evidence="2" key="2">
    <citation type="submission" date="2020-05" db="UniProtKB">
        <authorList>
            <consortium name="EnsemblMetazoa"/>
        </authorList>
    </citation>
    <scope>IDENTIFICATION</scope>
    <source>
        <strain evidence="2">CM1001059</strain>
    </source>
</reference>
<dbReference type="Proteomes" id="UP000075902">
    <property type="component" value="Unassembled WGS sequence"/>
</dbReference>
<evidence type="ECO:0000313" key="2">
    <source>
        <dbReference type="EnsemblMetazoa" id="AMEC003086-PA"/>
    </source>
</evidence>
<proteinExistence type="predicted"/>
<keyword evidence="3" id="KW-1185">Reference proteome</keyword>
<accession>A0A182TIU5</accession>
<feature type="compositionally biased region" description="Basic and acidic residues" evidence="1">
    <location>
        <begin position="28"/>
        <end position="46"/>
    </location>
</feature>
<sequence>MGHRCPQQQPLAVGVVVGAVATTTAFDTSEHPSDEQEGPYHGRVERVSIAGSSSSSSKHLQTRPGWSKTRKPEHYSAAIDYGNRHRYRAARTEQQQQRFAADYTKPPGQQQQQNSPSSSWWMSSLSDLLLIGTLLPRAVQWTGSKKQHNSATVPAATISDSSERRAPSVVVSACRAQHEPDDRWSVQHKSLSPATAAATAFRCAVVVGNAPPPTETIEKYSPPRDIRAKEKR</sequence>
<name>A0A182TIU5_9DIPT</name>
<feature type="compositionally biased region" description="Basic and acidic residues" evidence="1">
    <location>
        <begin position="216"/>
        <end position="232"/>
    </location>
</feature>
<evidence type="ECO:0000256" key="1">
    <source>
        <dbReference type="SAM" id="MobiDB-lite"/>
    </source>
</evidence>